<comment type="subunit">
    <text evidence="13">Component of the ATP synthase complex composed at least of ATP5F1A/subunit alpha, ATP5F1B/subunit beta, ATP5MC1/subunit c (homooctomer), MT-ATP6/subunit a, MT-ATP8/subunit 8, ATP5ME/subunit e, ATP5MF/subunit f, ATP5MG/subunit g, ATP5MK/subunit k, ATP5MJ/subunit j, ATP5F1C/subunit gamma, ATP5F1D/subunit delta, ATP5F1E/subunit epsilon, ATP5PF/subunit F6, ATP5PB/subunit b, ATP5PD/subunit d, ATP5PO/subunit OSCP. ATP synthase complex consists of a soluble F(1) head domain (subunits alpha(3) and beta(3)) - the catalytic core - and a membrane F(0) domain - the membrane proton channel (subunits c, a, 8, e, f, g, k and j). These two domains are linked by a central stalk (subunits gamma, delta, and epsilon) rotating inside the F1 region and a stationary peripheral stalk (subunits F6, b, d, and OSCP).</text>
</comment>
<evidence type="ECO:0000256" key="5">
    <source>
        <dbReference type="ARBA" id="ARBA00022692"/>
    </source>
</evidence>
<evidence type="ECO:0000256" key="13">
    <source>
        <dbReference type="ARBA" id="ARBA00064647"/>
    </source>
</evidence>
<keyword evidence="11" id="KW-0066">ATP synthesis</keyword>
<evidence type="ECO:0000256" key="2">
    <source>
        <dbReference type="ARBA" id="ARBA00008892"/>
    </source>
</evidence>
<accession>A0A7U0IV10</accession>
<keyword evidence="5 14" id="KW-0812">Transmembrane</keyword>
<keyword evidence="4 14" id="KW-0138">CF(0)</keyword>
<geneLocation type="mitochondrion" evidence="16"/>
<dbReference type="EMBL" id="MW366638">
    <property type="protein sequence ID" value="QQV68810.1"/>
    <property type="molecule type" value="Genomic_DNA"/>
</dbReference>
<evidence type="ECO:0000256" key="8">
    <source>
        <dbReference type="ARBA" id="ARBA00023065"/>
    </source>
</evidence>
<evidence type="ECO:0000256" key="4">
    <source>
        <dbReference type="ARBA" id="ARBA00022547"/>
    </source>
</evidence>
<evidence type="ECO:0000256" key="1">
    <source>
        <dbReference type="ARBA" id="ARBA00004304"/>
    </source>
</evidence>
<dbReference type="GO" id="GO:0031966">
    <property type="term" value="C:mitochondrial membrane"/>
    <property type="evidence" value="ECO:0007669"/>
    <property type="project" value="UniProtKB-SubCell"/>
</dbReference>
<reference evidence="16" key="1">
    <citation type="submission" date="2020-12" db="EMBL/GenBank/DDBJ databases">
        <title>Thayeria boehlkei mitochondrial DNA.</title>
        <authorList>
            <person name="Liu B."/>
        </authorList>
    </citation>
    <scope>NUCLEOTIDE SEQUENCE</scope>
</reference>
<evidence type="ECO:0000313" key="16">
    <source>
        <dbReference type="EMBL" id="QQV68810.1"/>
    </source>
</evidence>
<dbReference type="CTD" id="4509"/>
<sequence>MPQLILEPWFSIFLISWLVFLTIIPSKIIKHYFNNEPKAASTQKQETEAWSWLWH</sequence>
<evidence type="ECO:0000256" key="7">
    <source>
        <dbReference type="ARBA" id="ARBA00022989"/>
    </source>
</evidence>
<keyword evidence="8 14" id="KW-0406">Ion transport</keyword>
<comment type="function">
    <text evidence="12">Subunit 8, of the mitochondrial membrane ATP synthase complex (F(1)F(0) ATP synthase or Complex V) that produces ATP from ADP in the presence of a proton gradient across the membrane which is generated by electron transport complexes of the respiratory chain. ATP synthase complex consist of a soluble F(1) head domain - the catalytic core - and a membrane F(1) domain - the membrane proton channel. These two domains are linked by a central stalk rotating inside the F(1) region and a stationary peripheral stalk. During catalysis, ATP synthesis in the catalytic domain of F(1) is coupled via a rotary mechanism of the central stalk subunits to proton translocation. In vivo, can only synthesize ATP although its ATP hydrolase activity can be activated artificially in vitro. Part of the complex F(0) domain.</text>
</comment>
<feature type="transmembrane region" description="Helical" evidence="15">
    <location>
        <begin position="6"/>
        <end position="24"/>
    </location>
</feature>
<keyword evidence="6 14" id="KW-0375">Hydrogen ion transport</keyword>
<dbReference type="GO" id="GO:0015986">
    <property type="term" value="P:proton motive force-driven ATP synthesis"/>
    <property type="evidence" value="ECO:0007669"/>
    <property type="project" value="InterPro"/>
</dbReference>
<dbReference type="AlphaFoldDB" id="A0A7U0IV10"/>
<comment type="subcellular location">
    <subcellularLocation>
        <location evidence="1 14">Mitochondrion membrane</location>
        <topology evidence="1 14">Single-pass membrane protein</topology>
    </subcellularLocation>
</comment>
<keyword evidence="7 15" id="KW-1133">Transmembrane helix</keyword>
<keyword evidence="9 14" id="KW-0496">Mitochondrion</keyword>
<evidence type="ECO:0000256" key="11">
    <source>
        <dbReference type="ARBA" id="ARBA00023310"/>
    </source>
</evidence>
<keyword evidence="3 14" id="KW-0813">Transport</keyword>
<dbReference type="RefSeq" id="YP_010148386.1">
    <property type="nucleotide sequence ID" value="NC_057100.1"/>
</dbReference>
<proteinExistence type="inferred from homology"/>
<evidence type="ECO:0000256" key="15">
    <source>
        <dbReference type="SAM" id="Phobius"/>
    </source>
</evidence>
<evidence type="ECO:0000256" key="12">
    <source>
        <dbReference type="ARBA" id="ARBA00053067"/>
    </source>
</evidence>
<dbReference type="InterPro" id="IPR050635">
    <property type="entry name" value="ATPase_protein_8"/>
</dbReference>
<dbReference type="PANTHER" id="PTHR39937">
    <property type="entry name" value="ATP SYNTHASE PROTEIN 8"/>
    <property type="match status" value="1"/>
</dbReference>
<evidence type="ECO:0000256" key="9">
    <source>
        <dbReference type="ARBA" id="ARBA00023128"/>
    </source>
</evidence>
<dbReference type="InterPro" id="IPR001421">
    <property type="entry name" value="ATP8_metazoa"/>
</dbReference>
<evidence type="ECO:0000256" key="6">
    <source>
        <dbReference type="ARBA" id="ARBA00022781"/>
    </source>
</evidence>
<keyword evidence="10 15" id="KW-0472">Membrane</keyword>
<evidence type="ECO:0000256" key="14">
    <source>
        <dbReference type="RuleBase" id="RU003661"/>
    </source>
</evidence>
<dbReference type="GeneID" id="67147232"/>
<dbReference type="GO" id="GO:0045259">
    <property type="term" value="C:proton-transporting ATP synthase complex"/>
    <property type="evidence" value="ECO:0007669"/>
    <property type="project" value="UniProtKB-KW"/>
</dbReference>
<gene>
    <name evidence="16" type="primary">ATP8</name>
</gene>
<protein>
    <recommendedName>
        <fullName evidence="14">ATP synthase complex subunit 8</fullName>
    </recommendedName>
</protein>
<evidence type="ECO:0000256" key="10">
    <source>
        <dbReference type="ARBA" id="ARBA00023136"/>
    </source>
</evidence>
<dbReference type="PANTHER" id="PTHR39937:SF1">
    <property type="entry name" value="ATP SYNTHASE PROTEIN 8"/>
    <property type="match status" value="1"/>
</dbReference>
<evidence type="ECO:0000256" key="3">
    <source>
        <dbReference type="ARBA" id="ARBA00022448"/>
    </source>
</evidence>
<comment type="similarity">
    <text evidence="2 14">Belongs to the ATPase protein 8 family.</text>
</comment>
<organism evidence="16">
    <name type="scientific">Thayeria boehlkei</name>
    <dbReference type="NCBI Taxonomy" id="681901"/>
    <lineage>
        <taxon>Eukaryota</taxon>
        <taxon>Metazoa</taxon>
        <taxon>Chordata</taxon>
        <taxon>Craniata</taxon>
        <taxon>Vertebrata</taxon>
        <taxon>Euteleostomi</taxon>
        <taxon>Actinopterygii</taxon>
        <taxon>Neopterygii</taxon>
        <taxon>Teleostei</taxon>
        <taxon>Ostariophysi</taxon>
        <taxon>Characiformes</taxon>
        <taxon>Characoidei</taxon>
        <taxon>Characidae</taxon>
        <taxon>Thayeria</taxon>
    </lineage>
</organism>
<dbReference type="GO" id="GO:0015078">
    <property type="term" value="F:proton transmembrane transporter activity"/>
    <property type="evidence" value="ECO:0007669"/>
    <property type="project" value="InterPro"/>
</dbReference>
<dbReference type="Pfam" id="PF00895">
    <property type="entry name" value="ATP-synt_8"/>
    <property type="match status" value="1"/>
</dbReference>
<name>A0A7U0IV10_9TELE</name>